<keyword evidence="1" id="KW-0175">Coiled coil</keyword>
<comment type="caution">
    <text evidence="4">The sequence shown here is derived from an EMBL/GenBank/DDBJ whole genome shotgun (WGS) entry which is preliminary data.</text>
</comment>
<sequence length="1308" mass="143922">METAVKTGTAGHVHSGAAALHHNAVPDIMPATEGGMPFFGGMPVQAKLEVSPPDDPQEREADQVADTVMRMPEAADTIQPYAAPSSGEAVHRSPEPVPWMPVVQRKCAACEAEETVHRFPEPAIQRENIVQRKCAACEQEEAVQRSPEPVIQRKCADCEAEETVQRFPEPAASRPAVIQRSCDECQIEPPKSDETAEDQETEDSLIEKDESAGGGDDGTVSPKAGPGGTGPVSSHFESGLHASKGGGQPMAAPVRQSMENRFGLDFSNVRIHNNNTSANLSSSINAQAFTHGRDIYFNQNKYDATSSSGQRLLAHELTHVVQQTGAPAIQPKIQRLEEEKIGNWAHSWIQKHMRDVDGKLITEAGIPGAVRYAKGLNLAGFADLYSADNNAVSGMQAHQKDGQYEYLRFMDSGKRKKAMQGPVARGPVKKANGDWDFTINFPETFQIGEIKPLYWTEFGLGAVTLAGNAILQQNHYIEGFQEFVAHVHSVFGPPSRPSTTGTVMDLSKKIPAGLNYDSFDTEHTKMGTGSTLKKNTNQRLWVANIGKGMAGYFLMPHPYIPTEYAADKKKHRDKLDALIRSLREDAGKPTLPTGVSRKIQRKGNDPQNTVTKPPAITGQVIQRKGNEKKGKNAAAEAWETKRKAWANGTDADVPQKPKKFLKERAKGLLKRHKVDKDLKKTTPSDPAKEIKDVKDVRFWSSFKGRVFGALRFRFRNAFDKVEELFNKIKAKFEKHREKSKTLKGGSKFELSWKKEAVNLIVQLAVDIFQRMIAVAFEGFSKCMSTIIDSVIGKYEKALESAAEEQLKEMEPICCKIMEFKHAFDAEVEKHDKTITAFTQTVDDMREWVAILDKVELAVRLGVQIISCGTPPALGCLWGLVAQLGISAGMALLQKTDYWKNSIAQPAAEALMEAIVGDKLHNMMIGVMRGTPLGAYMGDKACQEREKVMGGGGGGLGAIGQGLDKIDPNDPAIAKARQEWEEKYKNEILADLKEVFESGEKGKKLTPEDLQKLVDAIKNSGKKPEEIKKMIEEGRNVKTGKVDMTKALTSVTSGTVPGDKPKKERKIDYENAKRNNLYYFNLLRWAATLFIKQPGIQPGSEEFANAVYDMQEALGIHADGIAGGGTTQKFYEANGLTKDSVYDKAGEVLTKEKEAKEQKKQQAENKKQLDALLADPKVKEALDKPFPADTQLKKDLNGYQDWDSIPVGTGRFVDFGANTAVVIVTANGSKIGAYVKSAEREEGGKKHIMTLVNSPFYAIDAVVEDAFAISVKSLDGKTEIIRLFFLIDQAAGSMLQQSEVFFFGIRRNP</sequence>
<keyword evidence="5" id="KW-1185">Reference proteome</keyword>
<evidence type="ECO:0000256" key="2">
    <source>
        <dbReference type="SAM" id="MobiDB-lite"/>
    </source>
</evidence>
<reference evidence="5" key="1">
    <citation type="submission" date="2018-11" db="EMBL/GenBank/DDBJ databases">
        <title>Chitinophaga lutea sp.nov., isolate from arsenic contaminated soil.</title>
        <authorList>
            <person name="Zong Y."/>
        </authorList>
    </citation>
    <scope>NUCLEOTIDE SEQUENCE [LARGE SCALE GENOMIC DNA]</scope>
    <source>
        <strain evidence="5">YLT18</strain>
    </source>
</reference>
<evidence type="ECO:0000313" key="5">
    <source>
        <dbReference type="Proteomes" id="UP000279089"/>
    </source>
</evidence>
<feature type="region of interest" description="Disordered" evidence="2">
    <location>
        <begin position="164"/>
        <end position="252"/>
    </location>
</feature>
<feature type="domain" description="eCIS core" evidence="3">
    <location>
        <begin position="249"/>
        <end position="326"/>
    </location>
</feature>
<feature type="region of interest" description="Disordered" evidence="2">
    <location>
        <begin position="586"/>
        <end position="613"/>
    </location>
</feature>
<evidence type="ECO:0000256" key="1">
    <source>
        <dbReference type="SAM" id="Coils"/>
    </source>
</evidence>
<feature type="coiled-coil region" evidence="1">
    <location>
        <begin position="1145"/>
        <end position="1174"/>
    </location>
</feature>
<proteinExistence type="predicted"/>
<gene>
    <name evidence="4" type="ORF">EG028_22490</name>
</gene>
<dbReference type="EMBL" id="RMBX01000013">
    <property type="protein sequence ID" value="RPD38920.1"/>
    <property type="molecule type" value="Genomic_DNA"/>
</dbReference>
<dbReference type="RefSeq" id="WP_123864759.1">
    <property type="nucleotide sequence ID" value="NZ_QXZY01000013.1"/>
</dbReference>
<evidence type="ECO:0000313" key="4">
    <source>
        <dbReference type="EMBL" id="RPD38920.1"/>
    </source>
</evidence>
<organism evidence="4 5">
    <name type="scientific">Chitinophaga barathri</name>
    <dbReference type="NCBI Taxonomy" id="1647451"/>
    <lineage>
        <taxon>Bacteria</taxon>
        <taxon>Pseudomonadati</taxon>
        <taxon>Bacteroidota</taxon>
        <taxon>Chitinophagia</taxon>
        <taxon>Chitinophagales</taxon>
        <taxon>Chitinophagaceae</taxon>
        <taxon>Chitinophaga</taxon>
    </lineage>
</organism>
<evidence type="ECO:0000259" key="3">
    <source>
        <dbReference type="Pfam" id="PF13699"/>
    </source>
</evidence>
<feature type="compositionally biased region" description="Acidic residues" evidence="2">
    <location>
        <begin position="195"/>
        <end position="204"/>
    </location>
</feature>
<name>A0A3N4MFR3_9BACT</name>
<dbReference type="Proteomes" id="UP000279089">
    <property type="component" value="Unassembled WGS sequence"/>
</dbReference>
<accession>A0A3N4MFR3</accession>
<dbReference type="InterPro" id="IPR025295">
    <property type="entry name" value="eCIS_core_dom"/>
</dbReference>
<protein>
    <submittedName>
        <fullName evidence="4">DUF4157 domain-containing protein</fullName>
    </submittedName>
</protein>
<dbReference type="Pfam" id="PF13699">
    <property type="entry name" value="eCIS_core"/>
    <property type="match status" value="1"/>
</dbReference>